<keyword evidence="1" id="KW-1133">Transmembrane helix</keyword>
<feature type="transmembrane region" description="Helical" evidence="1">
    <location>
        <begin position="334"/>
        <end position="359"/>
    </location>
</feature>
<protein>
    <submittedName>
        <fullName evidence="4">S-layer protein</fullName>
    </submittedName>
</protein>
<dbReference type="Pfam" id="PF00395">
    <property type="entry name" value="SLH"/>
    <property type="match status" value="2"/>
</dbReference>
<dbReference type="EMBL" id="AMFJ01000379">
    <property type="protein sequence ID" value="EKE28074.1"/>
    <property type="molecule type" value="Genomic_DNA"/>
</dbReference>
<name>K2GCY3_9BACT</name>
<keyword evidence="2" id="KW-0732">Signal</keyword>
<feature type="chain" id="PRO_5017209649" evidence="2">
    <location>
        <begin position="31"/>
        <end position="852"/>
    </location>
</feature>
<dbReference type="AlphaFoldDB" id="K2GCY3"/>
<gene>
    <name evidence="4" type="ORF">ACD_3C00105G0012</name>
</gene>
<evidence type="ECO:0000313" key="4">
    <source>
        <dbReference type="EMBL" id="EKE28074.1"/>
    </source>
</evidence>
<keyword evidence="1" id="KW-0812">Transmembrane</keyword>
<keyword evidence="1" id="KW-0472">Membrane</keyword>
<sequence>MKKSYYKKIISVIGILTLMVSAFNPLQTFAVVNSTWNTITPGFINASNSGSYNFDVVLSWSLEVWDTVNVDISDSTGAVVSLSWSNAWSWWISFSWVDLSALAEWNINFSWSVVGTGQVTVASWITATGTKDTIAPTASLSSSTATWTSILSGSVVSVSWTLSEPSTSFNSGSITISNWIISSFSGTWSSYAFNATFTWGTSPMTIQVGSWSFSDIAWNLNSAASNILSFWPETEWPVITWKIVRNISQTGATIDFNFTDANFSSWSWYVIAYTGWSQSNFVWTWSITLAFTWWIWSWSSVLSGLTWSTAYNFLIHLADDLWNITENTWSFATLWVPVTLTWNIISTWAIALTWSLAVWSTLSLSGVTLNIASDPNSSNFLSWSLTISGVSITVSWSTAWNWVLLPPTLINSSFQLAATWSEIGTWVTVLTTVMAWAEWATLISSWWFFNVSFAVPWSSSWTSVSLYRSTDWTTWTRVTPDWSCTLTSDLICSFRTDHLSLFAVTTLTLPFSFTNVTNAELNTVYTATATVSWVGTWSEISISWGWEYRIWTWSFTSATWTVSNWDEITVRLTSPNAFSSTATTTLTIWWASTTFSVTTKASAWGGWWGGWGWWWGAAFLDVCPGWDTSPSYYDKLCAPWVPSQWTGTWVTWTWVTWTWVTWTWVISFSDIETSFAKDDILDFARKWILRWYPDWTFRPNNPITRAEFLGVAMKTLNISTDVNATVDFVDIPSEWFWMIPYIAKAWELWVAYWQIIDWQKKFRPNDPVTRAEALTMLLNAAKISSPSGVTTNFVDIPTETSWAIRYITKAQELWIISWQISVSWDPIFRPNDSITRAEAVRIIKNTLALTAL</sequence>
<evidence type="ECO:0000259" key="3">
    <source>
        <dbReference type="PROSITE" id="PS51272"/>
    </source>
</evidence>
<reference evidence="4" key="1">
    <citation type="journal article" date="2012" name="Science">
        <title>Fermentation, hydrogen, and sulfur metabolism in multiple uncultivated bacterial phyla.</title>
        <authorList>
            <person name="Wrighton K.C."/>
            <person name="Thomas B.C."/>
            <person name="Sharon I."/>
            <person name="Miller C.S."/>
            <person name="Castelle C.J."/>
            <person name="VerBerkmoes N.C."/>
            <person name="Wilkins M.J."/>
            <person name="Hettich R.L."/>
            <person name="Lipton M.S."/>
            <person name="Williams K.H."/>
            <person name="Long P.E."/>
            <person name="Banfield J.F."/>
        </authorList>
    </citation>
    <scope>NUCLEOTIDE SEQUENCE [LARGE SCALE GENOMIC DNA]</scope>
</reference>
<evidence type="ECO:0000256" key="1">
    <source>
        <dbReference type="SAM" id="Phobius"/>
    </source>
</evidence>
<organism evidence="4">
    <name type="scientific">uncultured bacterium</name>
    <name type="common">gcode 4</name>
    <dbReference type="NCBI Taxonomy" id="1234023"/>
    <lineage>
        <taxon>Bacteria</taxon>
        <taxon>environmental samples</taxon>
    </lineage>
</organism>
<feature type="domain" description="SLH" evidence="3">
    <location>
        <begin position="790"/>
        <end position="852"/>
    </location>
</feature>
<dbReference type="InterPro" id="IPR001119">
    <property type="entry name" value="SLH_dom"/>
</dbReference>
<evidence type="ECO:0000256" key="2">
    <source>
        <dbReference type="SAM" id="SignalP"/>
    </source>
</evidence>
<feature type="domain" description="SLH" evidence="3">
    <location>
        <begin position="663"/>
        <end position="726"/>
    </location>
</feature>
<feature type="transmembrane region" description="Helical" evidence="1">
    <location>
        <begin position="380"/>
        <end position="403"/>
    </location>
</feature>
<proteinExistence type="predicted"/>
<accession>K2GCY3</accession>
<feature type="signal peptide" evidence="2">
    <location>
        <begin position="1"/>
        <end position="30"/>
    </location>
</feature>
<comment type="caution">
    <text evidence="4">The sequence shown here is derived from an EMBL/GenBank/DDBJ whole genome shotgun (WGS) entry which is preliminary data.</text>
</comment>
<feature type="transmembrane region" description="Helical" evidence="1">
    <location>
        <begin position="423"/>
        <end position="449"/>
    </location>
</feature>
<feature type="transmembrane region" description="Helical" evidence="1">
    <location>
        <begin position="293"/>
        <end position="314"/>
    </location>
</feature>
<dbReference type="PROSITE" id="PS51272">
    <property type="entry name" value="SLH"/>
    <property type="match status" value="2"/>
</dbReference>